<sequence>MPSEMVQRRTAPPLVLVLVLVLVLGASVNVARGAILNDFIRHYELIEYDASALAAQHRRVRRSIEPSPDVQLRFRTGARDFRLRLQPDRSLFTPDVVFESDTGPVQFDTNSVYKGVLEDDEGSVVHGVIGTDGLFDGSVVTASEHYFIEPA</sequence>
<reference evidence="2 3" key="1">
    <citation type="submission" date="2019-07" db="EMBL/GenBank/DDBJ databases">
        <title>Draft genome assembly of a fouling barnacle, Amphibalanus amphitrite (Darwin, 1854): The first reference genome for Thecostraca.</title>
        <authorList>
            <person name="Kim W."/>
        </authorList>
    </citation>
    <scope>NUCLEOTIDE SEQUENCE [LARGE SCALE GENOMIC DNA]</scope>
    <source>
        <strain evidence="2">SNU_AA5</strain>
        <tissue evidence="2">Soma without cirri and trophi</tissue>
    </source>
</reference>
<dbReference type="OrthoDB" id="2149267at2759"/>
<protein>
    <submittedName>
        <fullName evidence="2">Disintegrin and metalloproteinase domain-containing protein 10</fullName>
    </submittedName>
</protein>
<keyword evidence="1" id="KW-0732">Signal</keyword>
<keyword evidence="3" id="KW-1185">Reference proteome</keyword>
<comment type="caution">
    <text evidence="2">The sequence shown here is derived from an EMBL/GenBank/DDBJ whole genome shotgun (WGS) entry which is preliminary data.</text>
</comment>
<dbReference type="AlphaFoldDB" id="A0A6A4XB49"/>
<accession>A0A6A4XB49</accession>
<dbReference type="EMBL" id="VIIS01000104">
    <property type="protein sequence ID" value="KAF0313193.1"/>
    <property type="molecule type" value="Genomic_DNA"/>
</dbReference>
<dbReference type="InterPro" id="IPR051489">
    <property type="entry name" value="ADAM_Metalloproteinase"/>
</dbReference>
<dbReference type="GO" id="GO:0006509">
    <property type="term" value="P:membrane protein ectodomain proteolysis"/>
    <property type="evidence" value="ECO:0007669"/>
    <property type="project" value="TreeGrafter"/>
</dbReference>
<dbReference type="GO" id="GO:0007229">
    <property type="term" value="P:integrin-mediated signaling pathway"/>
    <property type="evidence" value="ECO:0007669"/>
    <property type="project" value="UniProtKB-KW"/>
</dbReference>
<dbReference type="GO" id="GO:0007219">
    <property type="term" value="P:Notch signaling pathway"/>
    <property type="evidence" value="ECO:0007669"/>
    <property type="project" value="TreeGrafter"/>
</dbReference>
<dbReference type="PANTHER" id="PTHR45702:SF3">
    <property type="entry name" value="KUZBANIAN-LIKE, ISOFORM A"/>
    <property type="match status" value="1"/>
</dbReference>
<evidence type="ECO:0000313" key="2">
    <source>
        <dbReference type="EMBL" id="KAF0313194.1"/>
    </source>
</evidence>
<gene>
    <name evidence="2" type="primary">adam10_1</name>
    <name evidence="2" type="ORF">FJT64_016188</name>
</gene>
<keyword evidence="2" id="KW-0401">Integrin</keyword>
<feature type="signal peptide" evidence="1">
    <location>
        <begin position="1"/>
        <end position="33"/>
    </location>
</feature>
<evidence type="ECO:0000256" key="1">
    <source>
        <dbReference type="SAM" id="SignalP"/>
    </source>
</evidence>
<feature type="chain" id="PRO_5033874062" evidence="1">
    <location>
        <begin position="34"/>
        <end position="151"/>
    </location>
</feature>
<organism evidence="2 3">
    <name type="scientific">Amphibalanus amphitrite</name>
    <name type="common">Striped barnacle</name>
    <name type="synonym">Balanus amphitrite</name>
    <dbReference type="NCBI Taxonomy" id="1232801"/>
    <lineage>
        <taxon>Eukaryota</taxon>
        <taxon>Metazoa</taxon>
        <taxon>Ecdysozoa</taxon>
        <taxon>Arthropoda</taxon>
        <taxon>Crustacea</taxon>
        <taxon>Multicrustacea</taxon>
        <taxon>Cirripedia</taxon>
        <taxon>Thoracica</taxon>
        <taxon>Thoracicalcarea</taxon>
        <taxon>Balanomorpha</taxon>
        <taxon>Balanoidea</taxon>
        <taxon>Balanidae</taxon>
        <taxon>Amphibalaninae</taxon>
        <taxon>Amphibalanus</taxon>
    </lineage>
</organism>
<dbReference type="EMBL" id="VIIS01000104">
    <property type="protein sequence ID" value="KAF0313194.1"/>
    <property type="molecule type" value="Genomic_DNA"/>
</dbReference>
<evidence type="ECO:0000313" key="3">
    <source>
        <dbReference type="Proteomes" id="UP000440578"/>
    </source>
</evidence>
<dbReference type="Proteomes" id="UP000440578">
    <property type="component" value="Unassembled WGS sequence"/>
</dbReference>
<dbReference type="GO" id="GO:0004222">
    <property type="term" value="F:metalloendopeptidase activity"/>
    <property type="evidence" value="ECO:0007669"/>
    <property type="project" value="TreeGrafter"/>
</dbReference>
<dbReference type="GO" id="GO:0005886">
    <property type="term" value="C:plasma membrane"/>
    <property type="evidence" value="ECO:0007669"/>
    <property type="project" value="TreeGrafter"/>
</dbReference>
<name>A0A6A4XB49_AMPAM</name>
<dbReference type="PANTHER" id="PTHR45702">
    <property type="entry name" value="ADAM10/ADAM17 METALLOPEPTIDASE FAMILY MEMBER"/>
    <property type="match status" value="1"/>
</dbReference>
<proteinExistence type="predicted"/>